<dbReference type="EMBL" id="JH668354">
    <property type="protein sequence ID" value="KAG6448201.1"/>
    <property type="molecule type" value="Genomic_DNA"/>
</dbReference>
<dbReference type="GO" id="GO:0005886">
    <property type="term" value="C:plasma membrane"/>
    <property type="evidence" value="ECO:0007669"/>
    <property type="project" value="UniProtKB-SubCell"/>
</dbReference>
<evidence type="ECO:0000256" key="3">
    <source>
        <dbReference type="ARBA" id="ARBA00022475"/>
    </source>
</evidence>
<dbReference type="PANTHER" id="PTHR11923">
    <property type="entry name" value="SCAVENGER RECEPTOR CLASS B TYPE-1 SR-B1"/>
    <property type="match status" value="1"/>
</dbReference>
<evidence type="ECO:0000313" key="10">
    <source>
        <dbReference type="Proteomes" id="UP000791440"/>
    </source>
</evidence>
<feature type="transmembrane region" description="Helical" evidence="8">
    <location>
        <begin position="37"/>
        <end position="56"/>
    </location>
</feature>
<keyword evidence="7" id="KW-0325">Glycoprotein</keyword>
<keyword evidence="10" id="KW-1185">Reference proteome</keyword>
<comment type="caution">
    <text evidence="9">The sequence shown here is derived from an EMBL/GenBank/DDBJ whole genome shotgun (WGS) entry which is preliminary data.</text>
</comment>
<evidence type="ECO:0008006" key="11">
    <source>
        <dbReference type="Google" id="ProtNLM"/>
    </source>
</evidence>
<reference evidence="9" key="2">
    <citation type="submission" date="2020-12" db="EMBL/GenBank/DDBJ databases">
        <authorList>
            <person name="Kanost M."/>
        </authorList>
    </citation>
    <scope>NUCLEOTIDE SEQUENCE</scope>
</reference>
<evidence type="ECO:0000256" key="7">
    <source>
        <dbReference type="ARBA" id="ARBA00023180"/>
    </source>
</evidence>
<evidence type="ECO:0000256" key="2">
    <source>
        <dbReference type="ARBA" id="ARBA00010532"/>
    </source>
</evidence>
<dbReference type="EMBL" id="JH668354">
    <property type="protein sequence ID" value="KAG6448200.1"/>
    <property type="molecule type" value="Genomic_DNA"/>
</dbReference>
<keyword evidence="6 8" id="KW-0472">Membrane</keyword>
<feature type="transmembrane region" description="Helical" evidence="8">
    <location>
        <begin position="470"/>
        <end position="491"/>
    </location>
</feature>
<dbReference type="Pfam" id="PF01130">
    <property type="entry name" value="CD36"/>
    <property type="match status" value="1"/>
</dbReference>
<evidence type="ECO:0000256" key="1">
    <source>
        <dbReference type="ARBA" id="ARBA00004236"/>
    </source>
</evidence>
<reference evidence="9" key="1">
    <citation type="journal article" date="2016" name="Insect Biochem. Mol. Biol.">
        <title>Multifaceted biological insights from a draft genome sequence of the tobacco hornworm moth, Manduca sexta.</title>
        <authorList>
            <person name="Kanost M.R."/>
            <person name="Arrese E.L."/>
            <person name="Cao X."/>
            <person name="Chen Y.R."/>
            <person name="Chellapilla S."/>
            <person name="Goldsmith M.R."/>
            <person name="Grosse-Wilde E."/>
            <person name="Heckel D.G."/>
            <person name="Herndon N."/>
            <person name="Jiang H."/>
            <person name="Papanicolaou A."/>
            <person name="Qu J."/>
            <person name="Soulages J.L."/>
            <person name="Vogel H."/>
            <person name="Walters J."/>
            <person name="Waterhouse R.M."/>
            <person name="Ahn S.J."/>
            <person name="Almeida F.C."/>
            <person name="An C."/>
            <person name="Aqrawi P."/>
            <person name="Bretschneider A."/>
            <person name="Bryant W.B."/>
            <person name="Bucks S."/>
            <person name="Chao H."/>
            <person name="Chevignon G."/>
            <person name="Christen J.M."/>
            <person name="Clarke D.F."/>
            <person name="Dittmer N.T."/>
            <person name="Ferguson L.C.F."/>
            <person name="Garavelou S."/>
            <person name="Gordon K.H.J."/>
            <person name="Gunaratna R.T."/>
            <person name="Han Y."/>
            <person name="Hauser F."/>
            <person name="He Y."/>
            <person name="Heidel-Fischer H."/>
            <person name="Hirsh A."/>
            <person name="Hu Y."/>
            <person name="Jiang H."/>
            <person name="Kalra D."/>
            <person name="Klinner C."/>
            <person name="Konig C."/>
            <person name="Kovar C."/>
            <person name="Kroll A.R."/>
            <person name="Kuwar S.S."/>
            <person name="Lee S.L."/>
            <person name="Lehman R."/>
            <person name="Li K."/>
            <person name="Li Z."/>
            <person name="Liang H."/>
            <person name="Lovelace S."/>
            <person name="Lu Z."/>
            <person name="Mansfield J.H."/>
            <person name="McCulloch K.J."/>
            <person name="Mathew T."/>
            <person name="Morton B."/>
            <person name="Muzny D.M."/>
            <person name="Neunemann D."/>
            <person name="Ongeri F."/>
            <person name="Pauchet Y."/>
            <person name="Pu L.L."/>
            <person name="Pyrousis I."/>
            <person name="Rao X.J."/>
            <person name="Redding A."/>
            <person name="Roesel C."/>
            <person name="Sanchez-Gracia A."/>
            <person name="Schaack S."/>
            <person name="Shukla A."/>
            <person name="Tetreau G."/>
            <person name="Wang Y."/>
            <person name="Xiong G.H."/>
            <person name="Traut W."/>
            <person name="Walsh T.K."/>
            <person name="Worley K.C."/>
            <person name="Wu D."/>
            <person name="Wu W."/>
            <person name="Wu Y.Q."/>
            <person name="Zhang X."/>
            <person name="Zou Z."/>
            <person name="Zucker H."/>
            <person name="Briscoe A.D."/>
            <person name="Burmester T."/>
            <person name="Clem R.J."/>
            <person name="Feyereisen R."/>
            <person name="Grimmelikhuijzen C.J.P."/>
            <person name="Hamodrakas S.J."/>
            <person name="Hansson B.S."/>
            <person name="Huguet E."/>
            <person name="Jermiin L.S."/>
            <person name="Lan Q."/>
            <person name="Lehman H.K."/>
            <person name="Lorenzen M."/>
            <person name="Merzendorfer H."/>
            <person name="Michalopoulos I."/>
            <person name="Morton D.B."/>
            <person name="Muthukrishnan S."/>
            <person name="Oakeshott J.G."/>
            <person name="Palmer W."/>
            <person name="Park Y."/>
            <person name="Passarelli A.L."/>
            <person name="Rozas J."/>
            <person name="Schwartz L.M."/>
            <person name="Smith W."/>
            <person name="Southgate A."/>
            <person name="Vilcinskas A."/>
            <person name="Vogt R."/>
            <person name="Wang P."/>
            <person name="Werren J."/>
            <person name="Yu X.Q."/>
            <person name="Zhou J.J."/>
            <person name="Brown S.J."/>
            <person name="Scherer S.E."/>
            <person name="Richards S."/>
            <person name="Blissard G.W."/>
        </authorList>
    </citation>
    <scope>NUCLEOTIDE SEQUENCE</scope>
</reference>
<proteinExistence type="inferred from homology"/>
<dbReference type="OrthoDB" id="18585at2759"/>
<dbReference type="InterPro" id="IPR002159">
    <property type="entry name" value="CD36_fam"/>
</dbReference>
<dbReference type="AlphaFoldDB" id="A0A921YYG9"/>
<comment type="subcellular location">
    <subcellularLocation>
        <location evidence="1">Cell membrane</location>
    </subcellularLocation>
</comment>
<sequence>MVVGAKIALQHVPSKGRISLMKIQNFTVIKRQSIAKAVYGFLMVGAAVLMIFINPLELITNWYLDIKEGSFLFRMWEKPSYEIYSEVWLYNYTNVPEYLSGESKVLKLNEVGPFTFQEVRTNENVTVDKDRGVLTMKPRTVLNFLPELSMAELTDATVTAPNIALVAVSSLAAEKLGYFANAGAYYSLSALGVKLFRNFTAEDILWGYEEPIVSIANNLFPGWIDFGKLGILDRFYAQRSEFVEVDIGNASNRFSLREWNGSPGIPEQGFTDLNSSIPCNVIKGTYEGFMLPPNFPRGKNIPIFRRQACRVYPFDYSGEFAGDNGFNYYRYILAKSSFSRSSQYACSCSHNCMPEGFVDVSNCYYGFPIALSKPHFLDADPVQRAYYEGLHPDPEKHSSHLDVEPTIGVPLTLHSKIQVNIAVRTSPGNPIINPLKDKVLPILWLSMYCDHTPPEVITLLRLRLVIGPPLIITIEVVLFITGLCLGIHGFYRVWKPNYHFGEVNRRSVERTVDRKNVDRSVLLNIAENTAFSDDDTAKESVSLLTMEVDEAETPDIVVGD</sequence>
<gene>
    <name evidence="9" type="ORF">O3G_MSEX005349</name>
</gene>
<name>A0A921YYG9_MANSE</name>
<dbReference type="GO" id="GO:0005737">
    <property type="term" value="C:cytoplasm"/>
    <property type="evidence" value="ECO:0007669"/>
    <property type="project" value="TreeGrafter"/>
</dbReference>
<keyword evidence="5 8" id="KW-1133">Transmembrane helix</keyword>
<evidence type="ECO:0000256" key="6">
    <source>
        <dbReference type="ARBA" id="ARBA00023136"/>
    </source>
</evidence>
<accession>A0A921YYG9</accession>
<evidence type="ECO:0000256" key="8">
    <source>
        <dbReference type="SAM" id="Phobius"/>
    </source>
</evidence>
<keyword evidence="3" id="KW-1003">Cell membrane</keyword>
<dbReference type="Proteomes" id="UP000791440">
    <property type="component" value="Unassembled WGS sequence"/>
</dbReference>
<dbReference type="PANTHER" id="PTHR11923:SF104">
    <property type="entry name" value="FI07620P"/>
    <property type="match status" value="1"/>
</dbReference>
<evidence type="ECO:0000313" key="9">
    <source>
        <dbReference type="EMBL" id="KAG6448201.1"/>
    </source>
</evidence>
<dbReference type="GO" id="GO:0005044">
    <property type="term" value="F:scavenger receptor activity"/>
    <property type="evidence" value="ECO:0007669"/>
    <property type="project" value="TreeGrafter"/>
</dbReference>
<organism evidence="9 10">
    <name type="scientific">Manduca sexta</name>
    <name type="common">Tobacco hawkmoth</name>
    <name type="synonym">Tobacco hornworm</name>
    <dbReference type="NCBI Taxonomy" id="7130"/>
    <lineage>
        <taxon>Eukaryota</taxon>
        <taxon>Metazoa</taxon>
        <taxon>Ecdysozoa</taxon>
        <taxon>Arthropoda</taxon>
        <taxon>Hexapoda</taxon>
        <taxon>Insecta</taxon>
        <taxon>Pterygota</taxon>
        <taxon>Neoptera</taxon>
        <taxon>Endopterygota</taxon>
        <taxon>Lepidoptera</taxon>
        <taxon>Glossata</taxon>
        <taxon>Ditrysia</taxon>
        <taxon>Bombycoidea</taxon>
        <taxon>Sphingidae</taxon>
        <taxon>Sphinginae</taxon>
        <taxon>Sphingini</taxon>
        <taxon>Manduca</taxon>
    </lineage>
</organism>
<evidence type="ECO:0000256" key="4">
    <source>
        <dbReference type="ARBA" id="ARBA00022692"/>
    </source>
</evidence>
<keyword evidence="4 8" id="KW-0812">Transmembrane</keyword>
<protein>
    <recommendedName>
        <fullName evidence="11">Scavenger receptor class B member 1</fullName>
    </recommendedName>
</protein>
<evidence type="ECO:0000256" key="5">
    <source>
        <dbReference type="ARBA" id="ARBA00022989"/>
    </source>
</evidence>
<comment type="similarity">
    <text evidence="2">Belongs to the CD36 family.</text>
</comment>
<dbReference type="PRINTS" id="PR01609">
    <property type="entry name" value="CD36FAMILY"/>
</dbReference>